<comment type="caution">
    <text evidence="1">The sequence shown here is derived from an EMBL/GenBank/DDBJ whole genome shotgun (WGS) entry which is preliminary data.</text>
</comment>
<gene>
    <name evidence="1" type="ORF">DDT42_02148</name>
</gene>
<protein>
    <recommendedName>
        <fullName evidence="3">PKD domain-containing protein</fullName>
    </recommendedName>
</protein>
<evidence type="ECO:0000313" key="2">
    <source>
        <dbReference type="Proteomes" id="UP000811545"/>
    </source>
</evidence>
<dbReference type="AlphaFoldDB" id="A0A9E2BIK7"/>
<reference evidence="1 2" key="1">
    <citation type="journal article" date="2021" name="bioRxiv">
        <title>Unique metabolic strategies in Hadean analogues reveal hints for primordial physiology.</title>
        <authorList>
            <person name="Nobu M.K."/>
            <person name="Nakai R."/>
            <person name="Tamazawa S."/>
            <person name="Mori H."/>
            <person name="Toyoda A."/>
            <person name="Ijiri A."/>
            <person name="Suzuki S."/>
            <person name="Kurokawa K."/>
            <person name="Kamagata Y."/>
            <person name="Tamaki H."/>
        </authorList>
    </citation>
    <scope>NUCLEOTIDE SEQUENCE [LARGE SCALE GENOMIC DNA]</scope>
    <source>
        <strain evidence="1">BS525</strain>
    </source>
</reference>
<organism evidence="1 2">
    <name type="scientific">Psychracetigena formicireducens</name>
    <dbReference type="NCBI Taxonomy" id="2986056"/>
    <lineage>
        <taxon>Bacteria</taxon>
        <taxon>Bacillati</taxon>
        <taxon>Candidatus Lithacetigenota</taxon>
        <taxon>Candidatus Psychracetigena</taxon>
    </lineage>
</organism>
<evidence type="ECO:0000313" key="1">
    <source>
        <dbReference type="EMBL" id="MBT9146266.1"/>
    </source>
</evidence>
<dbReference type="Proteomes" id="UP000811545">
    <property type="component" value="Unassembled WGS sequence"/>
</dbReference>
<evidence type="ECO:0008006" key="3">
    <source>
        <dbReference type="Google" id="ProtNLM"/>
    </source>
</evidence>
<proteinExistence type="predicted"/>
<dbReference type="EMBL" id="QLTW01000419">
    <property type="protein sequence ID" value="MBT9146266.1"/>
    <property type="molecule type" value="Genomic_DNA"/>
</dbReference>
<accession>A0A9E2BIK7</accession>
<name>A0A9E2BIK7_PSYF1</name>
<sequence>MKKNPKVDYEARHTYDEPGEYQIMVKVVDVFGNDTNKIIGIST</sequence>